<evidence type="ECO:0000256" key="1">
    <source>
        <dbReference type="ARBA" id="ARBA00001936"/>
    </source>
</evidence>
<dbReference type="NCBIfam" id="NF001938">
    <property type="entry name" value="PRK00714.1-5"/>
    <property type="match status" value="1"/>
</dbReference>
<evidence type="ECO:0000256" key="3">
    <source>
        <dbReference type="ARBA" id="ARBA00022801"/>
    </source>
</evidence>
<dbReference type="EMBL" id="JAOVZQ010000001">
    <property type="protein sequence ID" value="MCY0092619.1"/>
    <property type="molecule type" value="Genomic_DNA"/>
</dbReference>
<dbReference type="EC" id="3.6.1.-" evidence="4"/>
<dbReference type="InterPro" id="IPR022927">
    <property type="entry name" value="RppH"/>
</dbReference>
<evidence type="ECO:0000256" key="4">
    <source>
        <dbReference type="HAMAP-Rule" id="MF_00298"/>
    </source>
</evidence>
<proteinExistence type="inferred from homology"/>
<dbReference type="Gene3D" id="3.90.79.10">
    <property type="entry name" value="Nucleoside Triphosphate Pyrophosphohydrolase"/>
    <property type="match status" value="1"/>
</dbReference>
<dbReference type="InterPro" id="IPR020476">
    <property type="entry name" value="Nudix_hydrolase"/>
</dbReference>
<dbReference type="InterPro" id="IPR020084">
    <property type="entry name" value="NUDIX_hydrolase_CS"/>
</dbReference>
<gene>
    <name evidence="4" type="primary">rppH</name>
    <name evidence="4" type="synonym">nudH</name>
    <name evidence="6" type="ORF">OEG82_00955</name>
</gene>
<dbReference type="CDD" id="cd03671">
    <property type="entry name" value="NUDIX_Ap4A_hydrolase_plant_like"/>
    <property type="match status" value="1"/>
</dbReference>
<reference evidence="6" key="1">
    <citation type="submission" date="2022-10" db="EMBL/GenBank/DDBJ databases">
        <title>Hoeflea sp. J2-29, isolated from marine algae.</title>
        <authorList>
            <person name="Kristyanto S."/>
            <person name="Kim J.M."/>
            <person name="Jeon C.O."/>
        </authorList>
    </citation>
    <scope>NUCLEOTIDE SEQUENCE</scope>
    <source>
        <strain evidence="6">J2-29</strain>
    </source>
</reference>
<evidence type="ECO:0000313" key="7">
    <source>
        <dbReference type="Proteomes" id="UP001081283"/>
    </source>
</evidence>
<comment type="caution">
    <text evidence="6">The sequence shown here is derived from an EMBL/GenBank/DDBJ whole genome shotgun (WGS) entry which is preliminary data.</text>
</comment>
<name>A0ABT3Y9R1_9HYPH</name>
<protein>
    <recommendedName>
        <fullName evidence="4">RNA pyrophosphohydrolase</fullName>
        <ecNumber evidence="4">3.6.1.-</ecNumber>
    </recommendedName>
    <alternativeName>
        <fullName evidence="4">(Di)nucleoside polyphosphate hydrolase</fullName>
    </alternativeName>
</protein>
<evidence type="ECO:0000259" key="5">
    <source>
        <dbReference type="PROSITE" id="PS51462"/>
    </source>
</evidence>
<dbReference type="PROSITE" id="PS51462">
    <property type="entry name" value="NUDIX"/>
    <property type="match status" value="1"/>
</dbReference>
<dbReference type="PROSITE" id="PS00893">
    <property type="entry name" value="NUDIX_BOX"/>
    <property type="match status" value="1"/>
</dbReference>
<sequence length="178" mass="20037">MSKKQTVRPGAEDLPYRLCAGIMVLNPQGLVWAGRRISEGNTEYDGSPQLWQMPQGGIDADEDPYKAALRELHEETGIRSAQLLAEAPDWIDYDLPEHMIGIGLKGKYRGQRQRWFAMRFTGDESEIQINPPPAGNQPEFDAWEWKPMQDLPGLIVPFKRKAYDQVVAAFSHLAGSQA</sequence>
<dbReference type="PANTHER" id="PTHR11839">
    <property type="entry name" value="UDP/ADP-SUGAR PYROPHOSPHATASE"/>
    <property type="match status" value="1"/>
</dbReference>
<dbReference type="PRINTS" id="PR00502">
    <property type="entry name" value="NUDIXFAMILY"/>
</dbReference>
<comment type="cofactor">
    <cofactor evidence="1">
        <name>Mn(2+)</name>
        <dbReference type="ChEBI" id="CHEBI:29035"/>
    </cofactor>
</comment>
<dbReference type="GO" id="GO:0016787">
    <property type="term" value="F:hydrolase activity"/>
    <property type="evidence" value="ECO:0007669"/>
    <property type="project" value="UniProtKB-KW"/>
</dbReference>
<feature type="domain" description="Nudix hydrolase" evidence="5">
    <location>
        <begin position="15"/>
        <end position="168"/>
    </location>
</feature>
<dbReference type="HAMAP" id="MF_00298">
    <property type="entry name" value="Nudix_RppH"/>
    <property type="match status" value="1"/>
</dbReference>
<evidence type="ECO:0000256" key="2">
    <source>
        <dbReference type="ARBA" id="ARBA00001946"/>
    </source>
</evidence>
<dbReference type="InterPro" id="IPR015797">
    <property type="entry name" value="NUDIX_hydrolase-like_dom_sf"/>
</dbReference>
<organism evidence="6 7">
    <name type="scientific">Hoeflea ulvae</name>
    <dbReference type="NCBI Taxonomy" id="2983764"/>
    <lineage>
        <taxon>Bacteria</taxon>
        <taxon>Pseudomonadati</taxon>
        <taxon>Pseudomonadota</taxon>
        <taxon>Alphaproteobacteria</taxon>
        <taxon>Hyphomicrobiales</taxon>
        <taxon>Rhizobiaceae</taxon>
        <taxon>Hoeflea</taxon>
    </lineage>
</organism>
<dbReference type="RefSeq" id="WP_267610591.1">
    <property type="nucleotide sequence ID" value="NZ_JAOVZQ010000001.1"/>
</dbReference>
<evidence type="ECO:0000313" key="6">
    <source>
        <dbReference type="EMBL" id="MCY0092619.1"/>
    </source>
</evidence>
<dbReference type="Proteomes" id="UP001081283">
    <property type="component" value="Unassembled WGS sequence"/>
</dbReference>
<dbReference type="Pfam" id="PF00293">
    <property type="entry name" value="NUDIX"/>
    <property type="match status" value="1"/>
</dbReference>
<comment type="function">
    <text evidence="4">Accelerates the degradation of transcripts by removing pyrophosphate from the 5'-end of triphosphorylated RNA, leading to a more labile monophosphorylated state that can stimulate subsequent ribonuclease cleavage.</text>
</comment>
<comment type="cofactor">
    <cofactor evidence="4">
        <name>a divalent metal cation</name>
        <dbReference type="ChEBI" id="CHEBI:60240"/>
    </cofactor>
</comment>
<comment type="cofactor">
    <cofactor evidence="2">
        <name>Mg(2+)</name>
        <dbReference type="ChEBI" id="CHEBI:18420"/>
    </cofactor>
</comment>
<feature type="short sequence motif" description="Nudix box" evidence="4">
    <location>
        <begin position="56"/>
        <end position="77"/>
    </location>
</feature>
<dbReference type="InterPro" id="IPR000086">
    <property type="entry name" value="NUDIX_hydrolase_dom"/>
</dbReference>
<keyword evidence="3 4" id="KW-0378">Hydrolase</keyword>
<keyword evidence="7" id="KW-1185">Reference proteome</keyword>
<dbReference type="SUPFAM" id="SSF55811">
    <property type="entry name" value="Nudix"/>
    <property type="match status" value="1"/>
</dbReference>
<accession>A0ABT3Y9R1</accession>
<dbReference type="PANTHER" id="PTHR11839:SF22">
    <property type="entry name" value="NUDIX HYDROLASE 26, CHLOROPLASTIC"/>
    <property type="match status" value="1"/>
</dbReference>
<comment type="similarity">
    <text evidence="4">Belongs to the Nudix hydrolase family. RppH subfamily.</text>
</comment>